<dbReference type="GO" id="GO:0003904">
    <property type="term" value="F:deoxyribodipyrimidine photo-lyase activity"/>
    <property type="evidence" value="ECO:0007669"/>
    <property type="project" value="UniProtKB-EC"/>
</dbReference>
<dbReference type="Pfam" id="PF03441">
    <property type="entry name" value="FAD_binding_7"/>
    <property type="match status" value="1"/>
</dbReference>
<comment type="cofactor">
    <cofactor evidence="12">
        <name>FAD</name>
        <dbReference type="ChEBI" id="CHEBI:57692"/>
    </cofactor>
    <text evidence="12">Binds 1 FAD per subunit.</text>
</comment>
<dbReference type="InterPro" id="IPR036134">
    <property type="entry name" value="Crypto/Photolyase_FAD-like_sf"/>
</dbReference>
<dbReference type="Pfam" id="PF00875">
    <property type="entry name" value="DNA_photolyase"/>
    <property type="match status" value="1"/>
</dbReference>
<comment type="function">
    <text evidence="10">Involved in repair of UV radiation-induced DNA damage. Catalyzes the light-dependent monomerization (300-600 nm) of cyclobutyl pyrimidine dimers (in cis-syn configuration), which are formed between adjacent bases on the same DNA strand upon exposure to ultraviolet radiation.</text>
</comment>
<evidence type="ECO:0000256" key="12">
    <source>
        <dbReference type="PIRSR" id="PIRSR602081-1"/>
    </source>
</evidence>
<dbReference type="GO" id="GO:0000719">
    <property type="term" value="P:photoreactive repair"/>
    <property type="evidence" value="ECO:0007669"/>
    <property type="project" value="UniProtKB-ARBA"/>
</dbReference>
<protein>
    <recommendedName>
        <fullName evidence="4">Deoxyribodipyrimidine photo-lyase</fullName>
        <ecNumber evidence="3">4.1.99.3</ecNumber>
    </recommendedName>
    <alternativeName>
        <fullName evidence="8">DNA photolyase</fullName>
    </alternativeName>
    <alternativeName>
        <fullName evidence="11">Photoreactivating enzyme</fullName>
    </alternativeName>
</protein>
<comment type="caution">
    <text evidence="16">The sequence shown here is derived from an EMBL/GenBank/DDBJ whole genome shotgun (WGS) entry which is preliminary data.</text>
</comment>
<dbReference type="GO" id="GO:0009416">
    <property type="term" value="P:response to light stimulus"/>
    <property type="evidence" value="ECO:0007669"/>
    <property type="project" value="TreeGrafter"/>
</dbReference>
<evidence type="ECO:0000256" key="7">
    <source>
        <dbReference type="ARBA" id="ARBA00022991"/>
    </source>
</evidence>
<dbReference type="AlphaFoldDB" id="A0A970B6S5"/>
<evidence type="ECO:0000256" key="4">
    <source>
        <dbReference type="ARBA" id="ARBA00014046"/>
    </source>
</evidence>
<dbReference type="GO" id="GO:0071949">
    <property type="term" value="F:FAD binding"/>
    <property type="evidence" value="ECO:0007669"/>
    <property type="project" value="TreeGrafter"/>
</dbReference>
<evidence type="ECO:0000256" key="1">
    <source>
        <dbReference type="ARBA" id="ARBA00001932"/>
    </source>
</evidence>
<evidence type="ECO:0000256" key="11">
    <source>
        <dbReference type="ARBA" id="ARBA00083107"/>
    </source>
</evidence>
<dbReference type="PROSITE" id="PS00394">
    <property type="entry name" value="DNA_PHOTOLYASES_1_1"/>
    <property type="match status" value="1"/>
</dbReference>
<name>A0A970B6S5_9GAMM</name>
<dbReference type="Gene3D" id="1.10.579.10">
    <property type="entry name" value="DNA Cyclobutane Dipyrimidine Photolyase, subunit A, domain 3"/>
    <property type="match status" value="1"/>
</dbReference>
<dbReference type="SUPFAM" id="SSF52425">
    <property type="entry name" value="Cryptochrome/photolyase, N-terminal domain"/>
    <property type="match status" value="1"/>
</dbReference>
<dbReference type="PROSITE" id="PS51645">
    <property type="entry name" value="PHR_CRY_ALPHA_BETA"/>
    <property type="match status" value="1"/>
</dbReference>
<comment type="catalytic activity">
    <reaction evidence="9">
        <text>cyclobutadipyrimidine (in DNA) = 2 pyrimidine residues (in DNA).</text>
        <dbReference type="EC" id="4.1.99.3"/>
    </reaction>
</comment>
<dbReference type="GO" id="GO:0003677">
    <property type="term" value="F:DNA binding"/>
    <property type="evidence" value="ECO:0007669"/>
    <property type="project" value="TreeGrafter"/>
</dbReference>
<keyword evidence="6 12" id="KW-0274">FAD</keyword>
<reference evidence="16" key="1">
    <citation type="submission" date="2020-03" db="EMBL/GenBank/DDBJ databases">
        <title>Solimonas marina sp. nov., isolated from deep seawater of the Pacific Ocean.</title>
        <authorList>
            <person name="Liu X."/>
            <person name="Lai Q."/>
            <person name="Sun F."/>
            <person name="Gai Y."/>
            <person name="Li G."/>
            <person name="Shao Z."/>
        </authorList>
    </citation>
    <scope>NUCLEOTIDE SEQUENCE</scope>
    <source>
        <strain evidence="16">C16B3</strain>
    </source>
</reference>
<dbReference type="PRINTS" id="PR00147">
    <property type="entry name" value="DNAPHOTLYASE"/>
</dbReference>
<comment type="cofactor">
    <cofactor evidence="1">
        <name>(6R)-5,10-methylene-5,6,7,8-tetrahydrofolate</name>
        <dbReference type="ChEBI" id="CHEBI:15636"/>
    </cofactor>
</comment>
<evidence type="ECO:0000256" key="6">
    <source>
        <dbReference type="ARBA" id="ARBA00022827"/>
    </source>
</evidence>
<evidence type="ECO:0000256" key="9">
    <source>
        <dbReference type="ARBA" id="ARBA00033999"/>
    </source>
</evidence>
<feature type="site" description="Electron transfer via tryptophanyl radical" evidence="13">
    <location>
        <position position="367"/>
    </location>
</feature>
<evidence type="ECO:0000259" key="15">
    <source>
        <dbReference type="PROSITE" id="PS51645"/>
    </source>
</evidence>
<feature type="domain" description="Photolyase/cryptochrome alpha/beta" evidence="15">
    <location>
        <begin position="5"/>
        <end position="134"/>
    </location>
</feature>
<evidence type="ECO:0000256" key="5">
    <source>
        <dbReference type="ARBA" id="ARBA00022630"/>
    </source>
</evidence>
<dbReference type="FunFam" id="1.10.579.10:FF:000003">
    <property type="entry name" value="Deoxyribodipyrimidine photo-lyase"/>
    <property type="match status" value="1"/>
</dbReference>
<proteinExistence type="inferred from homology"/>
<evidence type="ECO:0000313" key="17">
    <source>
        <dbReference type="Proteomes" id="UP000653472"/>
    </source>
</evidence>
<dbReference type="InterPro" id="IPR002081">
    <property type="entry name" value="Cryptochrome/DNA_photolyase_1"/>
</dbReference>
<dbReference type="EMBL" id="JAAVXB010000005">
    <property type="protein sequence ID" value="NKF22910.1"/>
    <property type="molecule type" value="Genomic_DNA"/>
</dbReference>
<dbReference type="SUPFAM" id="SSF48173">
    <property type="entry name" value="Cryptochrome/photolyase FAD-binding domain"/>
    <property type="match status" value="1"/>
</dbReference>
<dbReference type="InterPro" id="IPR014729">
    <property type="entry name" value="Rossmann-like_a/b/a_fold"/>
</dbReference>
<evidence type="ECO:0000256" key="10">
    <source>
        <dbReference type="ARBA" id="ARBA00059220"/>
    </source>
</evidence>
<dbReference type="EC" id="4.1.99.3" evidence="3"/>
<comment type="similarity">
    <text evidence="2">Belongs to the DNA photolyase class-1 family.</text>
</comment>
<evidence type="ECO:0000256" key="13">
    <source>
        <dbReference type="PIRSR" id="PIRSR602081-2"/>
    </source>
</evidence>
<comment type="similarity">
    <text evidence="14">Belongs to the DNA photolyase family.</text>
</comment>
<dbReference type="PANTHER" id="PTHR11455:SF9">
    <property type="entry name" value="CRYPTOCHROME CIRCADIAN CLOCK 5 ISOFORM X1"/>
    <property type="match status" value="1"/>
</dbReference>
<dbReference type="InterPro" id="IPR018394">
    <property type="entry name" value="DNA_photolyase_1_CS_C"/>
</dbReference>
<feature type="binding site" evidence="12">
    <location>
        <position position="227"/>
    </location>
    <ligand>
        <name>FAD</name>
        <dbReference type="ChEBI" id="CHEBI:57692"/>
    </ligand>
</feature>
<dbReference type="RefSeq" id="WP_168148227.1">
    <property type="nucleotide sequence ID" value="NZ_JAAVXB010000005.1"/>
</dbReference>
<evidence type="ECO:0000256" key="2">
    <source>
        <dbReference type="ARBA" id="ARBA00005862"/>
    </source>
</evidence>
<feature type="binding site" evidence="12">
    <location>
        <begin position="239"/>
        <end position="243"/>
    </location>
    <ligand>
        <name>FAD</name>
        <dbReference type="ChEBI" id="CHEBI:57692"/>
    </ligand>
</feature>
<dbReference type="InterPro" id="IPR005101">
    <property type="entry name" value="Cryptochr/Photolyase_FAD-bd"/>
</dbReference>
<accession>A0A970B6S5</accession>
<dbReference type="PROSITE" id="PS00691">
    <property type="entry name" value="DNA_PHOTOLYASES_1_2"/>
    <property type="match status" value="1"/>
</dbReference>
<feature type="binding site" evidence="12">
    <location>
        <begin position="380"/>
        <end position="382"/>
    </location>
    <ligand>
        <name>FAD</name>
        <dbReference type="ChEBI" id="CHEBI:57692"/>
    </ligand>
</feature>
<dbReference type="Gene3D" id="3.40.50.620">
    <property type="entry name" value="HUPs"/>
    <property type="match status" value="1"/>
</dbReference>
<keyword evidence="5 12" id="KW-0285">Flavoprotein</keyword>
<dbReference type="InterPro" id="IPR006050">
    <property type="entry name" value="DNA_photolyase_N"/>
</dbReference>
<dbReference type="InterPro" id="IPR036155">
    <property type="entry name" value="Crypto/Photolyase_N_sf"/>
</dbReference>
<evidence type="ECO:0000313" key="16">
    <source>
        <dbReference type="EMBL" id="NKF22910.1"/>
    </source>
</evidence>
<keyword evidence="17" id="KW-1185">Reference proteome</keyword>
<feature type="site" description="Electron transfer via tryptophanyl radical" evidence="13">
    <location>
        <position position="311"/>
    </location>
</feature>
<evidence type="ECO:0000256" key="3">
    <source>
        <dbReference type="ARBA" id="ARBA00013149"/>
    </source>
</evidence>
<dbReference type="Proteomes" id="UP000653472">
    <property type="component" value="Unassembled WGS sequence"/>
</dbReference>
<dbReference type="Gene3D" id="1.25.40.80">
    <property type="match status" value="1"/>
</dbReference>
<organism evidence="16 17">
    <name type="scientific">Solimonas marina</name>
    <dbReference type="NCBI Taxonomy" id="2714601"/>
    <lineage>
        <taxon>Bacteria</taxon>
        <taxon>Pseudomonadati</taxon>
        <taxon>Pseudomonadota</taxon>
        <taxon>Gammaproteobacteria</taxon>
        <taxon>Nevskiales</taxon>
        <taxon>Nevskiaceae</taxon>
        <taxon>Solimonas</taxon>
    </lineage>
</organism>
<gene>
    <name evidence="16" type="ORF">G7Y82_11320</name>
</gene>
<evidence type="ECO:0000256" key="8">
    <source>
        <dbReference type="ARBA" id="ARBA00031671"/>
    </source>
</evidence>
<evidence type="ECO:0000256" key="14">
    <source>
        <dbReference type="RuleBase" id="RU004182"/>
    </source>
</evidence>
<feature type="site" description="Electron transfer via tryptophanyl radical" evidence="13">
    <location>
        <position position="390"/>
    </location>
</feature>
<dbReference type="PANTHER" id="PTHR11455">
    <property type="entry name" value="CRYPTOCHROME"/>
    <property type="match status" value="1"/>
</dbReference>
<sequence length="484" mass="54079">MTTRPPAIVWFRRDLRLTDNPTLAAALAAHDTVVPVYIDDPDSEAPWTPGGATRWWLHHSLAALDERLRATGARLLLRRGDSLTALRALIAETGADAVYWSRLYEPATIARDRDIKQALREDGVEVHSHNAALWCEPWTLKTGAGDPYRVFTPFWRALQPQMPALHIHRAPQSIPVPKRMPDSLALQALGLRPKIAWDLGMQATWTPGETGALTAAADFAKASLGNYREGRDFPARADTTRLSPHLHFGEISPQQVRAAVQRHAAGQARLEDDASHVLRELGWREFAHHLLFHYPQTPEAPLYEKFAKLPWRQPRDYAADLAAWQQGRTGVPIVDAGMRELWTTGWMHNRVRMIVASFLTKNLLIPWQEGARWFWDTLLDADLANNTLGWQWTAGCGADAAPYFRVFNPVLQAGKFDAEAAYIRSWVPELSALPPDAAHAPWQAKPAILAAARLRLGTDYPLPIVDLAASRQRALDAYQAIKAG</sequence>
<keyword evidence="7 14" id="KW-0157">Chromophore</keyword>